<feature type="domain" description="Thioesterase" evidence="2">
    <location>
        <begin position="19"/>
        <end position="241"/>
    </location>
</feature>
<dbReference type="InterPro" id="IPR001031">
    <property type="entry name" value="Thioesterase"/>
</dbReference>
<accession>A0ABV0LQP0</accession>
<dbReference type="InterPro" id="IPR012223">
    <property type="entry name" value="TEII"/>
</dbReference>
<dbReference type="PANTHER" id="PTHR11487:SF0">
    <property type="entry name" value="S-ACYL FATTY ACID SYNTHASE THIOESTERASE, MEDIUM CHAIN"/>
    <property type="match status" value="1"/>
</dbReference>
<evidence type="ECO:0000256" key="1">
    <source>
        <dbReference type="ARBA" id="ARBA00007169"/>
    </source>
</evidence>
<dbReference type="InterPro" id="IPR029058">
    <property type="entry name" value="AB_hydrolase_fold"/>
</dbReference>
<comment type="similarity">
    <text evidence="1">Belongs to the thioesterase family.</text>
</comment>
<dbReference type="SUPFAM" id="SSF53474">
    <property type="entry name" value="alpha/beta-Hydrolases"/>
    <property type="match status" value="1"/>
</dbReference>
<keyword evidence="3" id="KW-0378">Hydrolase</keyword>
<evidence type="ECO:0000313" key="4">
    <source>
        <dbReference type="Proteomes" id="UP001440984"/>
    </source>
</evidence>
<sequence length="249" mass="27728">MAAHPWYATFEPRPDAPVRLYCLPCAGGSAEMFRPWARLLPPEFELRAIRLPGRHARHPQPAFTDFDTAGEVVAEALAAELRPPYVLFGHSMGALIAYRMLRALERRGLPEPALFVVASCLVQGIAVDRLPDPAGSDEQFLAVLRRFGGMPPEVLADEEVLAFQLPVLRADFRLCRSYVYRGGEPPVRVPLRVLGGTADPITPRRHLAAWRHHTRRYLGLHTFPGGHFFLRDQVGPVVDALAEDMAQLS</sequence>
<gene>
    <name evidence="3" type="ORF">ABJI51_36515</name>
</gene>
<dbReference type="Proteomes" id="UP001440984">
    <property type="component" value="Unassembled WGS sequence"/>
</dbReference>
<evidence type="ECO:0000259" key="2">
    <source>
        <dbReference type="Pfam" id="PF00975"/>
    </source>
</evidence>
<keyword evidence="4" id="KW-1185">Reference proteome</keyword>
<dbReference type="GO" id="GO:0016787">
    <property type="term" value="F:hydrolase activity"/>
    <property type="evidence" value="ECO:0007669"/>
    <property type="project" value="UniProtKB-KW"/>
</dbReference>
<dbReference type="PANTHER" id="PTHR11487">
    <property type="entry name" value="THIOESTERASE"/>
    <property type="match status" value="1"/>
</dbReference>
<dbReference type="RefSeq" id="WP_348955678.1">
    <property type="nucleotide sequence ID" value="NZ_JBDZYD010000016.1"/>
</dbReference>
<reference evidence="3 4" key="1">
    <citation type="submission" date="2024-05" db="EMBL/GenBank/DDBJ databases">
        <authorList>
            <person name="Zhao H."/>
            <person name="Xu Y."/>
            <person name="Lin S."/>
            <person name="Spain J.C."/>
            <person name="Zhou N.-Y."/>
        </authorList>
    </citation>
    <scope>NUCLEOTIDE SEQUENCE [LARGE SCALE GENOMIC DNA]</scope>
    <source>
        <strain evidence="3 4">NEAU-NG30</strain>
    </source>
</reference>
<dbReference type="EMBL" id="JBDZYD010000016">
    <property type="protein sequence ID" value="MEQ0564610.1"/>
    <property type="molecule type" value="Genomic_DNA"/>
</dbReference>
<evidence type="ECO:0000313" key="3">
    <source>
        <dbReference type="EMBL" id="MEQ0564610.1"/>
    </source>
</evidence>
<organism evidence="3 4">
    <name type="scientific">Amycolatopsis melonis</name>
    <dbReference type="NCBI Taxonomy" id="3156488"/>
    <lineage>
        <taxon>Bacteria</taxon>
        <taxon>Bacillati</taxon>
        <taxon>Actinomycetota</taxon>
        <taxon>Actinomycetes</taxon>
        <taxon>Pseudonocardiales</taxon>
        <taxon>Pseudonocardiaceae</taxon>
        <taxon>Amycolatopsis</taxon>
    </lineage>
</organism>
<dbReference type="Pfam" id="PF00975">
    <property type="entry name" value="Thioesterase"/>
    <property type="match status" value="1"/>
</dbReference>
<comment type="caution">
    <text evidence="3">The sequence shown here is derived from an EMBL/GenBank/DDBJ whole genome shotgun (WGS) entry which is preliminary data.</text>
</comment>
<name>A0ABV0LQP0_9PSEU</name>
<proteinExistence type="inferred from homology"/>
<protein>
    <submittedName>
        <fullName evidence="3">Alpha/beta fold hydrolase</fullName>
    </submittedName>
</protein>
<dbReference type="Gene3D" id="3.40.50.1820">
    <property type="entry name" value="alpha/beta hydrolase"/>
    <property type="match status" value="1"/>
</dbReference>